<dbReference type="PANTHER" id="PTHR30055">
    <property type="entry name" value="HTH-TYPE TRANSCRIPTIONAL REGULATOR RUTR"/>
    <property type="match status" value="1"/>
</dbReference>
<sequence length="205" mass="22465">MDPQRHTRDRILTEAMRLFGEQGFKATSIAEIEAAAGLSPGSGSLYRHFKSKTELLREGVRHQLDSGAELLDYLGDTEAVAALPLRERLTKLVTAGFARLEAERDLNRLVVNDLGKFPELMDRVGAEEMRRVAIATGAWLAAQDPGSDRDRDWTAIALVLTSAAANYWQLRDVFGTHPTGVSEADFIAAVVELAYTLIVTPGAEQ</sequence>
<name>A0A849C768_9NOCA</name>
<organism evidence="6 7">
    <name type="scientific">Nocardia uniformis</name>
    <dbReference type="NCBI Taxonomy" id="53432"/>
    <lineage>
        <taxon>Bacteria</taxon>
        <taxon>Bacillati</taxon>
        <taxon>Actinomycetota</taxon>
        <taxon>Actinomycetes</taxon>
        <taxon>Mycobacteriales</taxon>
        <taxon>Nocardiaceae</taxon>
        <taxon>Nocardia</taxon>
    </lineage>
</organism>
<dbReference type="GO" id="GO:0000976">
    <property type="term" value="F:transcription cis-regulatory region binding"/>
    <property type="evidence" value="ECO:0007669"/>
    <property type="project" value="TreeGrafter"/>
</dbReference>
<protein>
    <submittedName>
        <fullName evidence="6">TetR/AcrR family transcriptional regulator</fullName>
    </submittedName>
</protein>
<evidence type="ECO:0000313" key="6">
    <source>
        <dbReference type="EMBL" id="NNH73596.1"/>
    </source>
</evidence>
<keyword evidence="7" id="KW-1185">Reference proteome</keyword>
<dbReference type="GO" id="GO:0003700">
    <property type="term" value="F:DNA-binding transcription factor activity"/>
    <property type="evidence" value="ECO:0007669"/>
    <property type="project" value="TreeGrafter"/>
</dbReference>
<keyword evidence="1" id="KW-0805">Transcription regulation</keyword>
<evidence type="ECO:0000256" key="1">
    <source>
        <dbReference type="ARBA" id="ARBA00023015"/>
    </source>
</evidence>
<dbReference type="PANTHER" id="PTHR30055:SF234">
    <property type="entry name" value="HTH-TYPE TRANSCRIPTIONAL REGULATOR BETI"/>
    <property type="match status" value="1"/>
</dbReference>
<evidence type="ECO:0000256" key="2">
    <source>
        <dbReference type="ARBA" id="ARBA00023125"/>
    </source>
</evidence>
<feature type="domain" description="HTH tetR-type" evidence="5">
    <location>
        <begin position="5"/>
        <end position="67"/>
    </location>
</feature>
<dbReference type="AlphaFoldDB" id="A0A849C768"/>
<keyword evidence="3" id="KW-0804">Transcription</keyword>
<comment type="caution">
    <text evidence="6">The sequence shown here is derived from an EMBL/GenBank/DDBJ whole genome shotgun (WGS) entry which is preliminary data.</text>
</comment>
<evidence type="ECO:0000256" key="4">
    <source>
        <dbReference type="PROSITE-ProRule" id="PRU00335"/>
    </source>
</evidence>
<proteinExistence type="predicted"/>
<dbReference type="InterPro" id="IPR001647">
    <property type="entry name" value="HTH_TetR"/>
</dbReference>
<feature type="DNA-binding region" description="H-T-H motif" evidence="4">
    <location>
        <begin position="30"/>
        <end position="49"/>
    </location>
</feature>
<accession>A0A849C768</accession>
<dbReference type="RefSeq" id="WP_067522270.1">
    <property type="nucleotide sequence ID" value="NZ_JABELX010000011.1"/>
</dbReference>
<reference evidence="6 7" key="1">
    <citation type="submission" date="2020-05" db="EMBL/GenBank/DDBJ databases">
        <title>MicrobeNet Type strains.</title>
        <authorList>
            <person name="Nicholson A.C."/>
        </authorList>
    </citation>
    <scope>NUCLEOTIDE SEQUENCE [LARGE SCALE GENOMIC DNA]</scope>
    <source>
        <strain evidence="6 7">JCM 3224</strain>
    </source>
</reference>
<dbReference type="Gene3D" id="1.10.357.10">
    <property type="entry name" value="Tetracycline Repressor, domain 2"/>
    <property type="match status" value="1"/>
</dbReference>
<gene>
    <name evidence="6" type="ORF">HLB23_27725</name>
</gene>
<evidence type="ECO:0000313" key="7">
    <source>
        <dbReference type="Proteomes" id="UP000586827"/>
    </source>
</evidence>
<keyword evidence="2 4" id="KW-0238">DNA-binding</keyword>
<dbReference type="InterPro" id="IPR050109">
    <property type="entry name" value="HTH-type_TetR-like_transc_reg"/>
</dbReference>
<dbReference type="InterPro" id="IPR009057">
    <property type="entry name" value="Homeodomain-like_sf"/>
</dbReference>
<dbReference type="EMBL" id="JABELX010000011">
    <property type="protein sequence ID" value="NNH73596.1"/>
    <property type="molecule type" value="Genomic_DNA"/>
</dbReference>
<dbReference type="PROSITE" id="PS50977">
    <property type="entry name" value="HTH_TETR_2"/>
    <property type="match status" value="1"/>
</dbReference>
<evidence type="ECO:0000256" key="3">
    <source>
        <dbReference type="ARBA" id="ARBA00023163"/>
    </source>
</evidence>
<dbReference type="Proteomes" id="UP000586827">
    <property type="component" value="Unassembled WGS sequence"/>
</dbReference>
<dbReference type="SUPFAM" id="SSF46689">
    <property type="entry name" value="Homeodomain-like"/>
    <property type="match status" value="1"/>
</dbReference>
<dbReference type="Pfam" id="PF00440">
    <property type="entry name" value="TetR_N"/>
    <property type="match status" value="1"/>
</dbReference>
<evidence type="ECO:0000259" key="5">
    <source>
        <dbReference type="PROSITE" id="PS50977"/>
    </source>
</evidence>